<proteinExistence type="predicted"/>
<dbReference type="InterPro" id="IPR047057">
    <property type="entry name" value="MerR_fam"/>
</dbReference>
<dbReference type="Pfam" id="PF13411">
    <property type="entry name" value="MerR_1"/>
    <property type="match status" value="1"/>
</dbReference>
<dbReference type="SUPFAM" id="SSF46955">
    <property type="entry name" value="Putative DNA-binding domain"/>
    <property type="match status" value="1"/>
</dbReference>
<organism evidence="4 5">
    <name type="scientific">Paraclostridium sordellii</name>
    <name type="common">Clostridium sordellii</name>
    <dbReference type="NCBI Taxonomy" id="1505"/>
    <lineage>
        <taxon>Bacteria</taxon>
        <taxon>Bacillati</taxon>
        <taxon>Bacillota</taxon>
        <taxon>Clostridia</taxon>
        <taxon>Peptostreptococcales</taxon>
        <taxon>Peptostreptococcaceae</taxon>
        <taxon>Paraclostridium</taxon>
    </lineage>
</organism>
<dbReference type="InterPro" id="IPR000551">
    <property type="entry name" value="MerR-type_HTH_dom"/>
</dbReference>
<feature type="coiled-coil region" evidence="2">
    <location>
        <begin position="84"/>
        <end position="111"/>
    </location>
</feature>
<protein>
    <submittedName>
        <fullName evidence="4">Multidrug-efflux transporter 2 regulator</fullName>
    </submittedName>
</protein>
<gene>
    <name evidence="4" type="primary">bmrR_3</name>
    <name evidence="4" type="ORF">R28058_13291</name>
</gene>
<evidence type="ECO:0000313" key="4">
    <source>
        <dbReference type="EMBL" id="CEQ03596.1"/>
    </source>
</evidence>
<dbReference type="InterPro" id="IPR011256">
    <property type="entry name" value="Reg_factor_effector_dom_sf"/>
</dbReference>
<reference evidence="5" key="1">
    <citation type="submission" date="2015-01" db="EMBL/GenBank/DDBJ databases">
        <authorList>
            <person name="Aslett M.A."/>
            <person name="De Silva N."/>
        </authorList>
    </citation>
    <scope>NUCLEOTIDE SEQUENCE [LARGE SCALE GENOMIC DNA]</scope>
    <source>
        <strain evidence="5">R28058</strain>
    </source>
</reference>
<accession>A0A0C7QQT2</accession>
<dbReference type="GO" id="GO:0003677">
    <property type="term" value="F:DNA binding"/>
    <property type="evidence" value="ECO:0007669"/>
    <property type="project" value="UniProtKB-KW"/>
</dbReference>
<dbReference type="PROSITE" id="PS50937">
    <property type="entry name" value="HTH_MERR_2"/>
    <property type="match status" value="1"/>
</dbReference>
<evidence type="ECO:0000259" key="3">
    <source>
        <dbReference type="PROSITE" id="PS50937"/>
    </source>
</evidence>
<dbReference type="SMART" id="SM00422">
    <property type="entry name" value="HTH_MERR"/>
    <property type="match status" value="1"/>
</dbReference>
<dbReference type="InterPro" id="IPR009061">
    <property type="entry name" value="DNA-bd_dom_put_sf"/>
</dbReference>
<dbReference type="OrthoDB" id="9773308at2"/>
<feature type="domain" description="HTH merR-type" evidence="3">
    <location>
        <begin position="8"/>
        <end position="77"/>
    </location>
</feature>
<evidence type="ECO:0000313" key="5">
    <source>
        <dbReference type="Proteomes" id="UP000049127"/>
    </source>
</evidence>
<dbReference type="Proteomes" id="UP000049127">
    <property type="component" value="Unassembled WGS sequence"/>
</dbReference>
<dbReference type="Gene3D" id="3.20.80.10">
    <property type="entry name" value="Regulatory factor, effector binding domain"/>
    <property type="match status" value="1"/>
</dbReference>
<dbReference type="AlphaFoldDB" id="A0A0C7QQT2"/>
<dbReference type="SUPFAM" id="SSF55136">
    <property type="entry name" value="Probable bacterial effector-binding domain"/>
    <property type="match status" value="1"/>
</dbReference>
<dbReference type="PANTHER" id="PTHR30204:SF85">
    <property type="entry name" value="MULTIDRUG-EFFLUX TRANSPORTER 2 REGULATOR"/>
    <property type="match status" value="1"/>
</dbReference>
<name>A0A0C7QQT2_PARSO</name>
<dbReference type="RefSeq" id="WP_055333558.1">
    <property type="nucleotide sequence ID" value="NZ_CDNF01000003.1"/>
</dbReference>
<sequence>MSINEKRYFSTGEFAKLFKINKKTLFHYDEIGLFKPEKVEDNGYRYYSEYQLDLFSVIYTLKEIGMPLKDIKNLMDNRTPERILNLFRNKYKEIEKEINSLRRKQEILFNKINLIKEGESFNTDIIVEEQDEEYLLLSKPVNISYDSYDLNCYMDHLDYCYRNDLYIGYPLGIIISRHKLHKKDYTDYDYYYTKVNRDDSNENIIVKPKGLYAVGYIKGYFDKTPILYKKLVKFIEANDLCIIGDSYSDVIFDEVVSKCNDDFIIKISIQVGY</sequence>
<keyword evidence="1" id="KW-0238">DNA-binding</keyword>
<dbReference type="Gene3D" id="1.10.1660.10">
    <property type="match status" value="1"/>
</dbReference>
<dbReference type="EMBL" id="CEKZ01000003">
    <property type="protein sequence ID" value="CEQ03596.1"/>
    <property type="molecule type" value="Genomic_DNA"/>
</dbReference>
<dbReference type="GO" id="GO:0003700">
    <property type="term" value="F:DNA-binding transcription factor activity"/>
    <property type="evidence" value="ECO:0007669"/>
    <property type="project" value="InterPro"/>
</dbReference>
<evidence type="ECO:0000256" key="1">
    <source>
        <dbReference type="ARBA" id="ARBA00023125"/>
    </source>
</evidence>
<dbReference type="CDD" id="cd04782">
    <property type="entry name" value="HTH_BltR"/>
    <property type="match status" value="1"/>
</dbReference>
<evidence type="ECO:0000256" key="2">
    <source>
        <dbReference type="SAM" id="Coils"/>
    </source>
</evidence>
<keyword evidence="2" id="KW-0175">Coiled coil</keyword>
<dbReference type="PANTHER" id="PTHR30204">
    <property type="entry name" value="REDOX-CYCLING DRUG-SENSING TRANSCRIPTIONAL ACTIVATOR SOXR"/>
    <property type="match status" value="1"/>
</dbReference>